<evidence type="ECO:0000313" key="3">
    <source>
        <dbReference type="EMBL" id="ASO21323.1"/>
    </source>
</evidence>
<sequence length="354" mass="35391">MVRKHRFLGAFALGVVTVTATTACSSSTPDAQNPDLLERGTTVTSVTPSRQGLSSQISLNAQVTLNPVFGVAAPVDGEVRFFDLQPITGTPTIATRVANIWNDNGATPVDIPAGAVFAGRLVAESADVTADMPVASARLGGHGIVAEISGEQAYQINDALASVEAQIKNGPGPFPCTVLGTIAALPAGTIPEPEQDDAEDDAGTGDTETPGADADADAGAGAGAGVGGLHPGQQPSEPTPMQVVCSAPDDVRLINGAAATLELTSESVTDALVVPVEAVAGSQGRGRVDVLDANGERRTIDVELGLSDGEVIEVVSGLTGDETLAVPGPSIPPGEDLPGGDGAGPESESGVSQP</sequence>
<organism evidence="3 4">
    <name type="scientific">Actinoalloteichus hoggarensis</name>
    <dbReference type="NCBI Taxonomy" id="1470176"/>
    <lineage>
        <taxon>Bacteria</taxon>
        <taxon>Bacillati</taxon>
        <taxon>Actinomycetota</taxon>
        <taxon>Actinomycetes</taxon>
        <taxon>Pseudonocardiales</taxon>
        <taxon>Pseudonocardiaceae</taxon>
        <taxon>Actinoalloteichus</taxon>
    </lineage>
</organism>
<accession>A0A221W6M5</accession>
<gene>
    <name evidence="3" type="ORF">AHOG_18490</name>
</gene>
<proteinExistence type="predicted"/>
<feature type="compositionally biased region" description="Low complexity" evidence="1">
    <location>
        <begin position="204"/>
        <end position="219"/>
    </location>
</feature>
<keyword evidence="4" id="KW-1185">Reference proteome</keyword>
<dbReference type="Proteomes" id="UP000204221">
    <property type="component" value="Chromosome"/>
</dbReference>
<dbReference type="KEGG" id="ahg:AHOG_18490"/>
<dbReference type="RefSeq" id="WP_157736910.1">
    <property type="nucleotide sequence ID" value="NZ_CP022521.1"/>
</dbReference>
<evidence type="ECO:0000313" key="4">
    <source>
        <dbReference type="Proteomes" id="UP000204221"/>
    </source>
</evidence>
<protein>
    <submittedName>
        <fullName evidence="3">Uncharacterized protein</fullName>
    </submittedName>
</protein>
<feature type="compositionally biased region" description="Gly residues" evidence="1">
    <location>
        <begin position="220"/>
        <end position="230"/>
    </location>
</feature>
<evidence type="ECO:0000256" key="2">
    <source>
        <dbReference type="SAM" id="SignalP"/>
    </source>
</evidence>
<feature type="region of interest" description="Disordered" evidence="1">
    <location>
        <begin position="188"/>
        <end position="243"/>
    </location>
</feature>
<name>A0A221W6M5_9PSEU</name>
<dbReference type="EMBL" id="CP022521">
    <property type="protein sequence ID" value="ASO21323.1"/>
    <property type="molecule type" value="Genomic_DNA"/>
</dbReference>
<feature type="compositionally biased region" description="Acidic residues" evidence="1">
    <location>
        <begin position="193"/>
        <end position="203"/>
    </location>
</feature>
<reference evidence="3 4" key="1">
    <citation type="submission" date="2017-07" db="EMBL/GenBank/DDBJ databases">
        <title>Complete genome sequence of Actinoalloteichus hoggarensis DSM 45943, type strain of Actinoalloteichus hoggarensis.</title>
        <authorList>
            <person name="Ruckert C."/>
            <person name="Nouioui I."/>
            <person name="Willmese J."/>
            <person name="van Wezel G."/>
            <person name="Klenk H.-P."/>
            <person name="Kalinowski J."/>
            <person name="Zotchev S.B."/>
        </authorList>
    </citation>
    <scope>NUCLEOTIDE SEQUENCE [LARGE SCALE GENOMIC DNA]</scope>
    <source>
        <strain evidence="3 4">DSM 45943</strain>
    </source>
</reference>
<feature type="region of interest" description="Disordered" evidence="1">
    <location>
        <begin position="320"/>
        <end position="354"/>
    </location>
</feature>
<dbReference type="AlphaFoldDB" id="A0A221W6M5"/>
<dbReference type="Gene3D" id="2.40.420.20">
    <property type="match status" value="1"/>
</dbReference>
<dbReference type="OrthoDB" id="4401807at2"/>
<dbReference type="PROSITE" id="PS51257">
    <property type="entry name" value="PROKAR_LIPOPROTEIN"/>
    <property type="match status" value="1"/>
</dbReference>
<feature type="signal peptide" evidence="2">
    <location>
        <begin position="1"/>
        <end position="20"/>
    </location>
</feature>
<keyword evidence="2" id="KW-0732">Signal</keyword>
<evidence type="ECO:0000256" key="1">
    <source>
        <dbReference type="SAM" id="MobiDB-lite"/>
    </source>
</evidence>
<feature type="chain" id="PRO_5043411127" evidence="2">
    <location>
        <begin position="21"/>
        <end position="354"/>
    </location>
</feature>